<dbReference type="EMBL" id="HF583586">
    <property type="protein sequence ID" value="CCQ43083.1"/>
    <property type="molecule type" value="Genomic_DNA"/>
</dbReference>
<evidence type="ECO:0000313" key="1">
    <source>
        <dbReference type="EMBL" id="CCQ43083.1"/>
    </source>
</evidence>
<proteinExistence type="predicted"/>
<organism evidence="1">
    <name type="scientific">Homo sapiens</name>
    <name type="common">Human</name>
    <dbReference type="NCBI Taxonomy" id="9606"/>
    <lineage>
        <taxon>Eukaryota</taxon>
        <taxon>Metazoa</taxon>
        <taxon>Chordata</taxon>
        <taxon>Craniata</taxon>
        <taxon>Vertebrata</taxon>
        <taxon>Euteleostomi</taxon>
        <taxon>Mammalia</taxon>
        <taxon>Eutheria</taxon>
        <taxon>Euarchontoglires</taxon>
        <taxon>Primates</taxon>
        <taxon>Haplorrhini</taxon>
        <taxon>Catarrhini</taxon>
        <taxon>Hominidae</taxon>
        <taxon>Homo</taxon>
    </lineage>
</organism>
<dbReference type="OrthoDB" id="529367at2759"/>
<protein>
    <submittedName>
        <fullName evidence="1">Alternative protein PAQR5</fullName>
    </submittedName>
</protein>
<sequence>MILIQEGQRPNLKNCWCYMFQKALDLSALFRLISSFSNSPTKA</sequence>
<dbReference type="AlphaFoldDB" id="L8E9R0"/>
<accession>L8E9R0</accession>
<gene>
    <name evidence="1" type="primary">PAQR5</name>
</gene>
<reference evidence="1" key="1">
    <citation type="journal article" date="2013" name="PLoS ONE">
        <title>Direct detection of alternative open reading frames translation products in human significantly expands the proteome.</title>
        <authorList>
            <person name="Vanderperre B."/>
            <person name="Lucier J.-F."/>
            <person name="Motard J."/>
            <person name="Tremblay G."/>
            <person name="Vanderperre S."/>
            <person name="Wisztorski M."/>
            <person name="Salzet M."/>
            <person name="Boisvert F.-M."/>
            <person name="Roucou X."/>
        </authorList>
    </citation>
    <scope>NUCLEOTIDE SEQUENCE</scope>
</reference>
<dbReference type="ChiTaRS" id="PAQR5">
    <property type="organism name" value="human"/>
</dbReference>
<name>L8E9R0_HUMAN</name>